<dbReference type="EMBL" id="QBMC01000126">
    <property type="protein sequence ID" value="PZO13399.1"/>
    <property type="molecule type" value="Genomic_DNA"/>
</dbReference>
<reference evidence="3" key="1">
    <citation type="submission" date="2018-04" db="EMBL/GenBank/DDBJ databases">
        <authorList>
            <person name="Cornet L."/>
        </authorList>
    </citation>
    <scope>NUCLEOTIDE SEQUENCE [LARGE SCALE GENOMIC DNA]</scope>
</reference>
<feature type="transmembrane region" description="Helical" evidence="1">
    <location>
        <begin position="47"/>
        <end position="71"/>
    </location>
</feature>
<feature type="transmembrane region" description="Helical" evidence="1">
    <location>
        <begin position="83"/>
        <end position="106"/>
    </location>
</feature>
<reference evidence="2 3" key="2">
    <citation type="submission" date="2018-06" db="EMBL/GenBank/DDBJ databases">
        <title>Metagenomic assembly of (sub)arctic Cyanobacteria and their associated microbiome from non-axenic cultures.</title>
        <authorList>
            <person name="Baurain D."/>
        </authorList>
    </citation>
    <scope>NUCLEOTIDE SEQUENCE [LARGE SCALE GENOMIC DNA]</scope>
    <source>
        <strain evidence="2">ULC129bin1</strain>
    </source>
</reference>
<feature type="transmembrane region" description="Helical" evidence="1">
    <location>
        <begin position="118"/>
        <end position="134"/>
    </location>
</feature>
<dbReference type="Proteomes" id="UP000249354">
    <property type="component" value="Unassembled WGS sequence"/>
</dbReference>
<dbReference type="Pfam" id="PF14325">
    <property type="entry name" value="DUF4383"/>
    <property type="match status" value="1"/>
</dbReference>
<evidence type="ECO:0000313" key="2">
    <source>
        <dbReference type="EMBL" id="PZO13399.1"/>
    </source>
</evidence>
<keyword evidence="1" id="KW-0472">Membrane</keyword>
<sequence>MPVRSFSFLVGILYTALGFLGLTSIFVEPISDIPEIMTQVGVTEGFGYILGLFPTNVFGGFVYLVIGFAGFVGSRAPEGAARIIVDFFAVWLGLFSLLGIVPVANTLFGLMPIFGNDVWLHLATALPAAYFGFIKDRGAAGRASVKPREQREPYYQ</sequence>
<evidence type="ECO:0000256" key="1">
    <source>
        <dbReference type="SAM" id="Phobius"/>
    </source>
</evidence>
<proteinExistence type="predicted"/>
<protein>
    <submittedName>
        <fullName evidence="2">DUF4383 domain-containing protein</fullName>
    </submittedName>
</protein>
<accession>A0A2W4U8A8</accession>
<keyword evidence="1" id="KW-1133">Transmembrane helix</keyword>
<keyword evidence="1" id="KW-0812">Transmembrane</keyword>
<gene>
    <name evidence="2" type="ORF">DCF25_16150</name>
</gene>
<name>A0A2W4U8A8_9CYAN</name>
<organism evidence="2 3">
    <name type="scientific">Leptolyngbya foveolarum</name>
    <dbReference type="NCBI Taxonomy" id="47253"/>
    <lineage>
        <taxon>Bacteria</taxon>
        <taxon>Bacillati</taxon>
        <taxon>Cyanobacteriota</taxon>
        <taxon>Cyanophyceae</taxon>
        <taxon>Leptolyngbyales</taxon>
        <taxon>Leptolyngbyaceae</taxon>
        <taxon>Leptolyngbya group</taxon>
        <taxon>Leptolyngbya</taxon>
    </lineage>
</organism>
<comment type="caution">
    <text evidence="2">The sequence shown here is derived from an EMBL/GenBank/DDBJ whole genome shotgun (WGS) entry which is preliminary data.</text>
</comment>
<evidence type="ECO:0000313" key="3">
    <source>
        <dbReference type="Proteomes" id="UP000249354"/>
    </source>
</evidence>
<dbReference type="AlphaFoldDB" id="A0A2W4U8A8"/>
<feature type="transmembrane region" description="Helical" evidence="1">
    <location>
        <begin position="7"/>
        <end position="27"/>
    </location>
</feature>